<gene>
    <name evidence="2" type="ORF">BSYN_18590</name>
</gene>
<keyword evidence="1" id="KW-1133">Transmembrane helix</keyword>
<evidence type="ECO:0000313" key="2">
    <source>
        <dbReference type="EMBL" id="BEG99594.1"/>
    </source>
</evidence>
<evidence type="ECO:0000313" key="3">
    <source>
        <dbReference type="Proteomes" id="UP001496674"/>
    </source>
</evidence>
<accession>A0ABN6ZBU1</accession>
<reference evidence="2 3" key="1">
    <citation type="submission" date="2023-04" db="EMBL/GenBank/DDBJ databases">
        <title>Draft genome sequence of acteroides sedimenti strain YN3PY1.</title>
        <authorList>
            <person name="Yoshida N."/>
        </authorList>
    </citation>
    <scope>NUCLEOTIDE SEQUENCE [LARGE SCALE GENOMIC DNA]</scope>
    <source>
        <strain evidence="2 3">YN3PY1</strain>
    </source>
</reference>
<evidence type="ECO:0000256" key="1">
    <source>
        <dbReference type="SAM" id="Phobius"/>
    </source>
</evidence>
<keyword evidence="3" id="KW-1185">Reference proteome</keyword>
<organism evidence="2 3">
    <name type="scientific">Bacteroides sedimenti</name>
    <dbReference type="NCBI Taxonomy" id="2136147"/>
    <lineage>
        <taxon>Bacteria</taxon>
        <taxon>Pseudomonadati</taxon>
        <taxon>Bacteroidota</taxon>
        <taxon>Bacteroidia</taxon>
        <taxon>Bacteroidales</taxon>
        <taxon>Bacteroidaceae</taxon>
        <taxon>Bacteroides</taxon>
    </lineage>
</organism>
<keyword evidence="1" id="KW-0472">Membrane</keyword>
<protein>
    <submittedName>
        <fullName evidence="2">Uncharacterized protein</fullName>
    </submittedName>
</protein>
<keyword evidence="1" id="KW-0812">Transmembrane</keyword>
<dbReference type="EMBL" id="AP028055">
    <property type="protein sequence ID" value="BEG99594.1"/>
    <property type="molecule type" value="Genomic_DNA"/>
</dbReference>
<dbReference type="Proteomes" id="UP001496674">
    <property type="component" value="Chromosome"/>
</dbReference>
<proteinExistence type="predicted"/>
<feature type="transmembrane region" description="Helical" evidence="1">
    <location>
        <begin position="14"/>
        <end position="32"/>
    </location>
</feature>
<name>A0ABN6ZBU1_9BACE</name>
<sequence>MRYKGFVKNVIKDALLKILIIFVNRLILLYIPKKLNLINIMKRHMAILSLLLLTTFVFGQSKSSFNPTKPNDIMVAVINNPNATAYDFASQLSLNKSNTSLFSYDFYKTRDLIKKRFTVNRVFNINEYTKFYNRASSVYSKLPNDASDFNNKFPDEVIYSPFDVTRPKGSKTFDVDVEYMNKKR</sequence>